<evidence type="ECO:0000256" key="1">
    <source>
        <dbReference type="ARBA" id="ARBA00003732"/>
    </source>
</evidence>
<keyword evidence="3" id="KW-0863">Zinc-finger</keyword>
<dbReference type="Pfam" id="PF01754">
    <property type="entry name" value="zf-A20"/>
    <property type="match status" value="1"/>
</dbReference>
<evidence type="ECO:0000259" key="5">
    <source>
        <dbReference type="PROSITE" id="PS51036"/>
    </source>
</evidence>
<protein>
    <submittedName>
        <fullName evidence="6">Zinc finger A20 and AN1 domain-containing stress-associated protein 8</fullName>
    </submittedName>
</protein>
<accession>A0A6A1WHT3</accession>
<reference evidence="6 7" key="1">
    <citation type="journal article" date="2019" name="Plant Biotechnol. J.">
        <title>The red bayberry genome and genetic basis of sex determination.</title>
        <authorList>
            <person name="Jia H.M."/>
            <person name="Jia H.J."/>
            <person name="Cai Q.L."/>
            <person name="Wang Y."/>
            <person name="Zhao H.B."/>
            <person name="Yang W.F."/>
            <person name="Wang G.Y."/>
            <person name="Li Y.H."/>
            <person name="Zhan D.L."/>
            <person name="Shen Y.T."/>
            <person name="Niu Q.F."/>
            <person name="Chang L."/>
            <person name="Qiu J."/>
            <person name="Zhao L."/>
            <person name="Xie H.B."/>
            <person name="Fu W.Y."/>
            <person name="Jin J."/>
            <person name="Li X.W."/>
            <person name="Jiao Y."/>
            <person name="Zhou C.C."/>
            <person name="Tu T."/>
            <person name="Chai C.Y."/>
            <person name="Gao J.L."/>
            <person name="Fan L.J."/>
            <person name="van de Weg E."/>
            <person name="Wang J.Y."/>
            <person name="Gao Z.S."/>
        </authorList>
    </citation>
    <scope>NUCLEOTIDE SEQUENCE [LARGE SCALE GENOMIC DNA]</scope>
    <source>
        <tissue evidence="6">Leaves</tissue>
    </source>
</reference>
<evidence type="ECO:0000313" key="6">
    <source>
        <dbReference type="EMBL" id="KAB1224724.1"/>
    </source>
</evidence>
<dbReference type="InterPro" id="IPR050652">
    <property type="entry name" value="AN1_A20_ZnFinger"/>
</dbReference>
<organism evidence="6 7">
    <name type="scientific">Morella rubra</name>
    <name type="common">Chinese bayberry</name>
    <dbReference type="NCBI Taxonomy" id="262757"/>
    <lineage>
        <taxon>Eukaryota</taxon>
        <taxon>Viridiplantae</taxon>
        <taxon>Streptophyta</taxon>
        <taxon>Embryophyta</taxon>
        <taxon>Tracheophyta</taxon>
        <taxon>Spermatophyta</taxon>
        <taxon>Magnoliopsida</taxon>
        <taxon>eudicotyledons</taxon>
        <taxon>Gunneridae</taxon>
        <taxon>Pentapetalae</taxon>
        <taxon>rosids</taxon>
        <taxon>fabids</taxon>
        <taxon>Fagales</taxon>
        <taxon>Myricaceae</taxon>
        <taxon>Morella</taxon>
    </lineage>
</organism>
<keyword evidence="2" id="KW-0479">Metal-binding</keyword>
<dbReference type="Gene3D" id="1.20.5.4770">
    <property type="match status" value="1"/>
</dbReference>
<gene>
    <name evidence="6" type="ORF">CJ030_MR1G017693</name>
</gene>
<feature type="domain" description="A20-type" evidence="5">
    <location>
        <begin position="12"/>
        <end position="46"/>
    </location>
</feature>
<dbReference type="InterPro" id="IPR002653">
    <property type="entry name" value="Znf_A20"/>
</dbReference>
<dbReference type="Proteomes" id="UP000516437">
    <property type="component" value="Chromosome 1"/>
</dbReference>
<evidence type="ECO:0000313" key="7">
    <source>
        <dbReference type="Proteomes" id="UP000516437"/>
    </source>
</evidence>
<dbReference type="OrthoDB" id="428577at2759"/>
<dbReference type="AlphaFoldDB" id="A0A6A1WHT3"/>
<evidence type="ECO:0000256" key="2">
    <source>
        <dbReference type="ARBA" id="ARBA00022723"/>
    </source>
</evidence>
<dbReference type="GO" id="GO:0003677">
    <property type="term" value="F:DNA binding"/>
    <property type="evidence" value="ECO:0007669"/>
    <property type="project" value="InterPro"/>
</dbReference>
<sequence length="154" mass="16048">MEHNETGCQAPPEAPKLCANNCGFFGSAATMNLCSKCHKELVLKQEQTKLAATSVGNIMSGSSSHNMMAPVAAVNSQASSLESTVISTEAPCNMISKMKVEEKVKESSIDAALAGSALALQVSTVGVEISSVQFIATPTNTIASMIIALLLRML</sequence>
<dbReference type="GO" id="GO:0008270">
    <property type="term" value="F:zinc ion binding"/>
    <property type="evidence" value="ECO:0007669"/>
    <property type="project" value="UniProtKB-KW"/>
</dbReference>
<proteinExistence type="predicted"/>
<dbReference type="PROSITE" id="PS51036">
    <property type="entry name" value="ZF_A20"/>
    <property type="match status" value="1"/>
</dbReference>
<evidence type="ECO:0000256" key="3">
    <source>
        <dbReference type="ARBA" id="ARBA00022771"/>
    </source>
</evidence>
<comment type="caution">
    <text evidence="6">The sequence shown here is derived from an EMBL/GenBank/DDBJ whole genome shotgun (WGS) entry which is preliminary data.</text>
</comment>
<dbReference type="SUPFAM" id="SSF57716">
    <property type="entry name" value="Glucocorticoid receptor-like (DNA-binding domain)"/>
    <property type="match status" value="1"/>
</dbReference>
<keyword evidence="7" id="KW-1185">Reference proteome</keyword>
<name>A0A6A1WHT3_9ROSI</name>
<evidence type="ECO:0000256" key="4">
    <source>
        <dbReference type="ARBA" id="ARBA00022833"/>
    </source>
</evidence>
<dbReference type="PANTHER" id="PTHR10634">
    <property type="entry name" value="AN1-TYPE ZINC FINGER PROTEIN"/>
    <property type="match status" value="1"/>
</dbReference>
<comment type="function">
    <text evidence="1">May be involved in environmental stress response.</text>
</comment>
<keyword evidence="4" id="KW-0862">Zinc</keyword>
<dbReference type="SMART" id="SM00259">
    <property type="entry name" value="ZnF_A20"/>
    <property type="match status" value="1"/>
</dbReference>
<dbReference type="EMBL" id="RXIC02000019">
    <property type="protein sequence ID" value="KAB1224724.1"/>
    <property type="molecule type" value="Genomic_DNA"/>
</dbReference>